<reference evidence="3 4" key="1">
    <citation type="journal article" date="2019" name="Int. J. Syst. Evol. Microbiol.">
        <title>The Global Catalogue of Microorganisms (GCM) 10K type strain sequencing project: providing services to taxonomists for standard genome sequencing and annotation.</title>
        <authorList>
            <consortium name="The Broad Institute Genomics Platform"/>
            <consortium name="The Broad Institute Genome Sequencing Center for Infectious Disease"/>
            <person name="Wu L."/>
            <person name="Ma J."/>
        </authorList>
    </citation>
    <scope>NUCLEOTIDE SEQUENCE [LARGE SCALE GENOMIC DNA]</scope>
    <source>
        <strain evidence="3 4">IBRC-M 10256</strain>
    </source>
</reference>
<comment type="caution">
    <text evidence="3">The sequence shown here is derived from an EMBL/GenBank/DDBJ whole genome shotgun (WGS) entry which is preliminary data.</text>
</comment>
<dbReference type="Proteomes" id="UP001595846">
    <property type="component" value="Unassembled WGS sequence"/>
</dbReference>
<organism evidence="3 4">
    <name type="scientific">Halovivax cerinus</name>
    <dbReference type="NCBI Taxonomy" id="1487865"/>
    <lineage>
        <taxon>Archaea</taxon>
        <taxon>Methanobacteriati</taxon>
        <taxon>Methanobacteriota</taxon>
        <taxon>Stenosarchaea group</taxon>
        <taxon>Halobacteria</taxon>
        <taxon>Halobacteriales</taxon>
        <taxon>Natrialbaceae</taxon>
        <taxon>Halovivax</taxon>
    </lineage>
</organism>
<keyword evidence="4" id="KW-1185">Reference proteome</keyword>
<evidence type="ECO:0000259" key="2">
    <source>
        <dbReference type="PROSITE" id="PS50093"/>
    </source>
</evidence>
<proteinExistence type="predicted"/>
<dbReference type="InterPro" id="IPR022409">
    <property type="entry name" value="PKD/Chitinase_dom"/>
</dbReference>
<dbReference type="GeneID" id="73904571"/>
<gene>
    <name evidence="3" type="ORF">ACFOUR_02590</name>
</gene>
<dbReference type="CDD" id="cd00146">
    <property type="entry name" value="PKD"/>
    <property type="match status" value="1"/>
</dbReference>
<dbReference type="SUPFAM" id="SSF50978">
    <property type="entry name" value="WD40 repeat-like"/>
    <property type="match status" value="1"/>
</dbReference>
<dbReference type="Pfam" id="PF08309">
    <property type="entry name" value="LVIVD"/>
    <property type="match status" value="3"/>
</dbReference>
<dbReference type="Pfam" id="PF18911">
    <property type="entry name" value="PKD_4"/>
    <property type="match status" value="1"/>
</dbReference>
<evidence type="ECO:0000313" key="4">
    <source>
        <dbReference type="Proteomes" id="UP001595846"/>
    </source>
</evidence>
<feature type="compositionally biased region" description="Low complexity" evidence="1">
    <location>
        <begin position="523"/>
        <end position="533"/>
    </location>
</feature>
<dbReference type="InterPro" id="IPR013783">
    <property type="entry name" value="Ig-like_fold"/>
</dbReference>
<feature type="region of interest" description="Disordered" evidence="1">
    <location>
        <begin position="513"/>
        <end position="537"/>
    </location>
</feature>
<sequence length="563" mass="59819">MRETNINFDRRSLLRSIGGAAAVGAIGGGSTAAAATREPNVRTDPLGTVQIEGTTNEAVTGDDGTVAYVSRDTGFVTVDISDPSNPTVMANLGDTGISGILDAKVDGDRLFLAGRRDIGLYDISDPANPTQLDAFDNGFGIHNSFLVDDIAFAINDPVAEIVMYDVSNDEFDEIGRYQPSGLGDNPLLHDLWVQDDVMYMAYWNDGTPMVDISDPTNPELIGTVRDGSDMFPNNDHYVQVNEDASIIIIGKEAFGDGLGVEIWDIADPTDTSFLAEIDPPSEGGTRTSHNCDIVGDYLYSSWYSGGVRVHDISDPANPEEIYWWRENNVSFWTAKVGVPGESFIGNDYANTELYVFPDPGDHGGDNEAPSAAFDASPVDPSVGETVSFDASESTDPDGSIAGYEWEFGDGSSGSGETATHAYASAGEYTVELMVTDDAGATDAASELIAVSDDGECGAESESTTENGFLAWWNTDEVRTYSTQTSDPCGVSIELAGPDFANFDLYVTYDGRTPTRDDYDDRSAGSGASESIAGGLDGATDVGILVDGVEGWGEYSVTIGEQGR</sequence>
<dbReference type="SUPFAM" id="SSF49299">
    <property type="entry name" value="PKD domain"/>
    <property type="match status" value="1"/>
</dbReference>
<feature type="domain" description="PKD" evidence="2">
    <location>
        <begin position="369"/>
        <end position="450"/>
    </location>
</feature>
<accession>A0ABD5NJP2</accession>
<dbReference type="EMBL" id="JBHSAQ010000001">
    <property type="protein sequence ID" value="MFC3957262.1"/>
    <property type="molecule type" value="Genomic_DNA"/>
</dbReference>
<dbReference type="Gene3D" id="2.60.40.10">
    <property type="entry name" value="Immunoglobulins"/>
    <property type="match status" value="1"/>
</dbReference>
<dbReference type="Gene3D" id="2.60.120.380">
    <property type="match status" value="1"/>
</dbReference>
<feature type="region of interest" description="Disordered" evidence="1">
    <location>
        <begin position="360"/>
        <end position="397"/>
    </location>
</feature>
<protein>
    <submittedName>
        <fullName evidence="3">PKD domain-containing protein</fullName>
    </submittedName>
</protein>
<dbReference type="InterPro" id="IPR036322">
    <property type="entry name" value="WD40_repeat_dom_sf"/>
</dbReference>
<evidence type="ECO:0000313" key="3">
    <source>
        <dbReference type="EMBL" id="MFC3957262.1"/>
    </source>
</evidence>
<name>A0ABD5NJP2_9EURY</name>
<dbReference type="PROSITE" id="PS50093">
    <property type="entry name" value="PKD"/>
    <property type="match status" value="1"/>
</dbReference>
<dbReference type="InterPro" id="IPR000601">
    <property type="entry name" value="PKD_dom"/>
</dbReference>
<feature type="compositionally biased region" description="Basic and acidic residues" evidence="1">
    <location>
        <begin position="513"/>
        <end position="522"/>
    </location>
</feature>
<dbReference type="SMART" id="SM00089">
    <property type="entry name" value="PKD"/>
    <property type="match status" value="1"/>
</dbReference>
<dbReference type="InterPro" id="IPR006311">
    <property type="entry name" value="TAT_signal"/>
</dbReference>
<dbReference type="InterPro" id="IPR013211">
    <property type="entry name" value="LVIVD"/>
</dbReference>
<dbReference type="AlphaFoldDB" id="A0ABD5NJP2"/>
<evidence type="ECO:0000256" key="1">
    <source>
        <dbReference type="SAM" id="MobiDB-lite"/>
    </source>
</evidence>
<dbReference type="PROSITE" id="PS51318">
    <property type="entry name" value="TAT"/>
    <property type="match status" value="1"/>
</dbReference>
<dbReference type="RefSeq" id="WP_256531812.1">
    <property type="nucleotide sequence ID" value="NZ_CP101824.1"/>
</dbReference>
<dbReference type="InterPro" id="IPR035986">
    <property type="entry name" value="PKD_dom_sf"/>
</dbReference>